<sequence length="78" mass="8776">MHLGDHIRAAFDDWVAGGMQEQVSIRMNGSTKVWESEKLLELVWQCSDVMPDDLCATLGVEPGGTYGRWVQARLQQAR</sequence>
<organism evidence="1">
    <name type="scientific">freshwater metagenome</name>
    <dbReference type="NCBI Taxonomy" id="449393"/>
    <lineage>
        <taxon>unclassified sequences</taxon>
        <taxon>metagenomes</taxon>
        <taxon>ecological metagenomes</taxon>
    </lineage>
</organism>
<reference evidence="1" key="1">
    <citation type="submission" date="2020-05" db="EMBL/GenBank/DDBJ databases">
        <authorList>
            <person name="Chiriac C."/>
            <person name="Salcher M."/>
            <person name="Ghai R."/>
            <person name="Kavagutti S V."/>
        </authorList>
    </citation>
    <scope>NUCLEOTIDE SEQUENCE</scope>
</reference>
<proteinExistence type="predicted"/>
<protein>
    <submittedName>
        <fullName evidence="1">Unannotated protein</fullName>
    </submittedName>
</protein>
<accession>A0A6J7HIK5</accession>
<gene>
    <name evidence="1" type="ORF">UFOPK3674_00537</name>
</gene>
<dbReference type="AlphaFoldDB" id="A0A6J7HIK5"/>
<evidence type="ECO:0000313" key="1">
    <source>
        <dbReference type="EMBL" id="CAB4920791.1"/>
    </source>
</evidence>
<name>A0A6J7HIK5_9ZZZZ</name>
<dbReference type="EMBL" id="CAFBMX010000002">
    <property type="protein sequence ID" value="CAB4920791.1"/>
    <property type="molecule type" value="Genomic_DNA"/>
</dbReference>